<dbReference type="EC" id="3.5.1.28" evidence="6"/>
<dbReference type="SUPFAM" id="SSF53187">
    <property type="entry name" value="Zn-dependent exopeptidases"/>
    <property type="match status" value="1"/>
</dbReference>
<dbReference type="InterPro" id="IPR025987">
    <property type="entry name" value="GW_dom"/>
</dbReference>
<dbReference type="Pfam" id="PF08239">
    <property type="entry name" value="SH3_3"/>
    <property type="match status" value="2"/>
</dbReference>
<dbReference type="Gene3D" id="3.40.630.40">
    <property type="entry name" value="Zn-dependent exopeptidases"/>
    <property type="match status" value="1"/>
</dbReference>
<dbReference type="Proteomes" id="UP001342826">
    <property type="component" value="Unassembled WGS sequence"/>
</dbReference>
<dbReference type="InterPro" id="IPR003646">
    <property type="entry name" value="SH3-like_bac-type"/>
</dbReference>
<feature type="domain" description="SH3b" evidence="5">
    <location>
        <begin position="102"/>
        <end position="169"/>
    </location>
</feature>
<dbReference type="Gene3D" id="2.30.30.170">
    <property type="match status" value="1"/>
</dbReference>
<dbReference type="InterPro" id="IPR038200">
    <property type="entry name" value="GW_dom_sf"/>
</dbReference>
<keyword evidence="1 4" id="KW-0732">Signal</keyword>
<proteinExistence type="predicted"/>
<gene>
    <name evidence="6" type="ORF">P9271_15665</name>
</gene>
<feature type="chain" id="PRO_5045647995" evidence="4">
    <location>
        <begin position="26"/>
        <end position="680"/>
    </location>
</feature>
<dbReference type="PANTHER" id="PTHR30404:SF0">
    <property type="entry name" value="N-ACETYLMURAMOYL-L-ALANINE AMIDASE AMIC"/>
    <property type="match status" value="1"/>
</dbReference>
<organism evidence="6 7">
    <name type="scientific">Metabacillus fastidiosus</name>
    <dbReference type="NCBI Taxonomy" id="1458"/>
    <lineage>
        <taxon>Bacteria</taxon>
        <taxon>Bacillati</taxon>
        <taxon>Bacillota</taxon>
        <taxon>Bacilli</taxon>
        <taxon>Bacillales</taxon>
        <taxon>Bacillaceae</taxon>
        <taxon>Metabacillus</taxon>
    </lineage>
</organism>
<dbReference type="PROSITE" id="PS51781">
    <property type="entry name" value="SH3B"/>
    <property type="match status" value="1"/>
</dbReference>
<evidence type="ECO:0000313" key="7">
    <source>
        <dbReference type="Proteomes" id="UP001342826"/>
    </source>
</evidence>
<evidence type="ECO:0000256" key="2">
    <source>
        <dbReference type="ARBA" id="ARBA00022801"/>
    </source>
</evidence>
<name>A0ABU6P050_9BACI</name>
<accession>A0ABU6P050</accession>
<protein>
    <submittedName>
        <fullName evidence="6">N-acetylmuramoyl-L-alanine amidase</fullName>
        <ecNumber evidence="6">3.5.1.28</ecNumber>
    </submittedName>
</protein>
<dbReference type="GO" id="GO:0008745">
    <property type="term" value="F:N-acetylmuramoyl-L-alanine amidase activity"/>
    <property type="evidence" value="ECO:0007669"/>
    <property type="project" value="UniProtKB-EC"/>
</dbReference>
<dbReference type="Pfam" id="PF13457">
    <property type="entry name" value="GW"/>
    <property type="match status" value="3"/>
</dbReference>
<evidence type="ECO:0000256" key="1">
    <source>
        <dbReference type="ARBA" id="ARBA00022729"/>
    </source>
</evidence>
<evidence type="ECO:0000313" key="6">
    <source>
        <dbReference type="EMBL" id="MED4402742.1"/>
    </source>
</evidence>
<dbReference type="Pfam" id="PF01520">
    <property type="entry name" value="Amidase_3"/>
    <property type="match status" value="1"/>
</dbReference>
<dbReference type="SMART" id="SM00287">
    <property type="entry name" value="SH3b"/>
    <property type="match status" value="6"/>
</dbReference>
<keyword evidence="2 6" id="KW-0378">Hydrolase</keyword>
<sequence length="680" mass="75852">MKQVRFLLFFTFVFLALVTPAKGFAQTTDSFPYIGEIKENQTKIHKGATTDYDVRFTLKTGDIVGVVGEFKNNLDEEWLNVSVNGVKGWVKKTSVSIKEDLPHSLYVKKDNADVRKGANDSYTSIEKLAHGQKVTVIDSFISKDGDVWYRIDLGIKQGWVSLEALTTDSTILDPAVEENNKEPEKDNQVIQEAEKTEVGKTVYIKNANTQIRRGALDSYKVVYTAKENESFKVIDEFVNNKNEKWLRLHVSNSLQGWVIETAVQAEPSRDAQVLPDYIFVKSKDAVARRGALSDYRVVDSLPTNEHLKVIESFINKNNELWYRVELSSTLAGWVSADDISRDPKVNMTYYLGEYGNVRTEAQNFADAITPLSKGSAVYVVDHLINDANELWFQVKIEGGQLGWINSKFITSEIPYINQAFKAAGTVYVHKGATTDYTKIATLKKGTSVKVIYEFINNRNEHWYNVELSNKAKGWVLKEELTKGQTSNVPSTPSTGALSGKKIVIDAGHGGKDPGATGGAKLREKDVVLDVALKLRDQLEAEGATVLLTRSTDVFIELTDRVKISNNSKYDAFVSIHINSATNRSARGTETYYNASKNGAKSKLLAESIQPEMVKQLNTYNRGVKTANYYVIKNNELPSVLVELGFISNPTEEAMLREDAVRTKAADGITKGFIKYFNGGK</sequence>
<dbReference type="CDD" id="cd02696">
    <property type="entry name" value="MurNAc-LAA"/>
    <property type="match status" value="1"/>
</dbReference>
<evidence type="ECO:0000256" key="4">
    <source>
        <dbReference type="SAM" id="SignalP"/>
    </source>
</evidence>
<feature type="signal peptide" evidence="4">
    <location>
        <begin position="1"/>
        <end position="25"/>
    </location>
</feature>
<dbReference type="SMART" id="SM00646">
    <property type="entry name" value="Ami_3"/>
    <property type="match status" value="1"/>
</dbReference>
<reference evidence="6 7" key="1">
    <citation type="submission" date="2023-03" db="EMBL/GenBank/DDBJ databases">
        <title>Bacillus Genome Sequencing.</title>
        <authorList>
            <person name="Dunlap C."/>
        </authorList>
    </citation>
    <scope>NUCLEOTIDE SEQUENCE [LARGE SCALE GENOMIC DNA]</scope>
    <source>
        <strain evidence="6 7">NRS-1717</strain>
    </source>
</reference>
<dbReference type="RefSeq" id="WP_328015535.1">
    <property type="nucleotide sequence ID" value="NZ_JARTFS010000013.1"/>
</dbReference>
<dbReference type="InterPro" id="IPR002508">
    <property type="entry name" value="MurNAc-LAA_cat"/>
</dbReference>
<dbReference type="PANTHER" id="PTHR30404">
    <property type="entry name" value="N-ACETYLMURAMOYL-L-ALANINE AMIDASE"/>
    <property type="match status" value="1"/>
</dbReference>
<keyword evidence="7" id="KW-1185">Reference proteome</keyword>
<keyword evidence="3" id="KW-0961">Cell wall biogenesis/degradation</keyword>
<evidence type="ECO:0000256" key="3">
    <source>
        <dbReference type="ARBA" id="ARBA00023316"/>
    </source>
</evidence>
<comment type="caution">
    <text evidence="6">The sequence shown here is derived from an EMBL/GenBank/DDBJ whole genome shotgun (WGS) entry which is preliminary data.</text>
</comment>
<evidence type="ECO:0000259" key="5">
    <source>
        <dbReference type="PROSITE" id="PS51781"/>
    </source>
</evidence>
<dbReference type="EMBL" id="JARTFS010000013">
    <property type="protein sequence ID" value="MED4402742.1"/>
    <property type="molecule type" value="Genomic_DNA"/>
</dbReference>
<dbReference type="InterPro" id="IPR050695">
    <property type="entry name" value="N-acetylmuramoyl_amidase_3"/>
</dbReference>
<dbReference type="Gene3D" id="2.30.30.40">
    <property type="entry name" value="SH3 Domains"/>
    <property type="match status" value="5"/>
</dbReference>